<organism evidence="1 2">
    <name type="scientific">Rhynchophorus ferrugineus</name>
    <name type="common">Red palm weevil</name>
    <name type="synonym">Curculio ferrugineus</name>
    <dbReference type="NCBI Taxonomy" id="354439"/>
    <lineage>
        <taxon>Eukaryota</taxon>
        <taxon>Metazoa</taxon>
        <taxon>Ecdysozoa</taxon>
        <taxon>Arthropoda</taxon>
        <taxon>Hexapoda</taxon>
        <taxon>Insecta</taxon>
        <taxon>Pterygota</taxon>
        <taxon>Neoptera</taxon>
        <taxon>Endopterygota</taxon>
        <taxon>Coleoptera</taxon>
        <taxon>Polyphaga</taxon>
        <taxon>Cucujiformia</taxon>
        <taxon>Curculionidae</taxon>
        <taxon>Dryophthorinae</taxon>
        <taxon>Rhynchophorus</taxon>
    </lineage>
</organism>
<feature type="non-terminal residue" evidence="1">
    <location>
        <position position="1"/>
    </location>
</feature>
<protein>
    <submittedName>
        <fullName evidence="1">Uncharacterized protein</fullName>
    </submittedName>
</protein>
<comment type="caution">
    <text evidence="1">The sequence shown here is derived from an EMBL/GenBank/DDBJ whole genome shotgun (WGS) entry which is preliminary data.</text>
</comment>
<reference evidence="1" key="1">
    <citation type="submission" date="2020-08" db="EMBL/GenBank/DDBJ databases">
        <title>Genome sequencing and assembly of the red palm weevil Rhynchophorus ferrugineus.</title>
        <authorList>
            <person name="Dias G.B."/>
            <person name="Bergman C.M."/>
            <person name="Manee M."/>
        </authorList>
    </citation>
    <scope>NUCLEOTIDE SEQUENCE</scope>
    <source>
        <strain evidence="1">AA-2017</strain>
        <tissue evidence="1">Whole larva</tissue>
    </source>
</reference>
<gene>
    <name evidence="1" type="ORF">GWI33_014706</name>
</gene>
<dbReference type="Proteomes" id="UP000625711">
    <property type="component" value="Unassembled WGS sequence"/>
</dbReference>
<keyword evidence="2" id="KW-1185">Reference proteome</keyword>
<accession>A0A834M8U9</accession>
<proteinExistence type="predicted"/>
<name>A0A834M8U9_RHYFE</name>
<dbReference type="EMBL" id="JAACXV010013750">
    <property type="protein sequence ID" value="KAF7272506.1"/>
    <property type="molecule type" value="Genomic_DNA"/>
</dbReference>
<evidence type="ECO:0000313" key="1">
    <source>
        <dbReference type="EMBL" id="KAF7272506.1"/>
    </source>
</evidence>
<evidence type="ECO:0000313" key="2">
    <source>
        <dbReference type="Proteomes" id="UP000625711"/>
    </source>
</evidence>
<sequence length="10" mass="1249">FKNREEISNI</sequence>